<organism evidence="3 4">
    <name type="scientific">Rhamnella rubrinervis</name>
    <dbReference type="NCBI Taxonomy" id="2594499"/>
    <lineage>
        <taxon>Eukaryota</taxon>
        <taxon>Viridiplantae</taxon>
        <taxon>Streptophyta</taxon>
        <taxon>Embryophyta</taxon>
        <taxon>Tracheophyta</taxon>
        <taxon>Spermatophyta</taxon>
        <taxon>Magnoliopsida</taxon>
        <taxon>eudicotyledons</taxon>
        <taxon>Gunneridae</taxon>
        <taxon>Pentapetalae</taxon>
        <taxon>rosids</taxon>
        <taxon>fabids</taxon>
        <taxon>Rosales</taxon>
        <taxon>Rhamnaceae</taxon>
        <taxon>rhamnoid group</taxon>
        <taxon>Rhamneae</taxon>
        <taxon>Rhamnella</taxon>
    </lineage>
</organism>
<dbReference type="AlphaFoldDB" id="A0A8K0HJ11"/>
<keyword evidence="4" id="KW-1185">Reference proteome</keyword>
<keyword evidence="2" id="KW-0472">Membrane</keyword>
<feature type="region of interest" description="Disordered" evidence="1">
    <location>
        <begin position="57"/>
        <end position="119"/>
    </location>
</feature>
<keyword evidence="2" id="KW-0812">Transmembrane</keyword>
<accession>A0A8K0HJ11</accession>
<sequence>MSSMLSSQGVVLATAMAVSGTVILLALRLQKSLPNTQFSVDQINQCSSQILRSCISSEDNKRKKKKSKKRVHFAEDVVDPSGDGEVFRRQHGVTRNSSNSSSSSSTSSSPSSSSASSSVKFKKTTAHKYKGMPPNRAALYHGILRDRVVHRLAYSY</sequence>
<evidence type="ECO:0000256" key="1">
    <source>
        <dbReference type="SAM" id="MobiDB-lite"/>
    </source>
</evidence>
<name>A0A8K0HJ11_9ROSA</name>
<keyword evidence="2" id="KW-1133">Transmembrane helix</keyword>
<dbReference type="EMBL" id="VOIH02000002">
    <property type="protein sequence ID" value="KAF3453706.1"/>
    <property type="molecule type" value="Genomic_DNA"/>
</dbReference>
<reference evidence="3" key="1">
    <citation type="submission" date="2020-03" db="EMBL/GenBank/DDBJ databases">
        <title>A high-quality chromosome-level genome assembly of a woody plant with both climbing and erect habits, Rhamnella rubrinervis.</title>
        <authorList>
            <person name="Lu Z."/>
            <person name="Yang Y."/>
            <person name="Zhu X."/>
            <person name="Sun Y."/>
        </authorList>
    </citation>
    <scope>NUCLEOTIDE SEQUENCE</scope>
    <source>
        <strain evidence="3">BYM</strain>
        <tissue evidence="3">Leaf</tissue>
    </source>
</reference>
<feature type="compositionally biased region" description="Basic residues" evidence="1">
    <location>
        <begin position="62"/>
        <end position="71"/>
    </location>
</feature>
<evidence type="ECO:0000313" key="3">
    <source>
        <dbReference type="EMBL" id="KAF3453706.1"/>
    </source>
</evidence>
<dbReference type="Proteomes" id="UP000796880">
    <property type="component" value="Unassembled WGS sequence"/>
</dbReference>
<dbReference type="PANTHER" id="PTHR33564">
    <property type="entry name" value="TRANSMEMBRANE PROTEIN"/>
    <property type="match status" value="1"/>
</dbReference>
<dbReference type="OrthoDB" id="695890at2759"/>
<proteinExistence type="predicted"/>
<gene>
    <name evidence="3" type="ORF">FNV43_RR04147</name>
</gene>
<comment type="caution">
    <text evidence="3">The sequence shown here is derived from an EMBL/GenBank/DDBJ whole genome shotgun (WGS) entry which is preliminary data.</text>
</comment>
<protein>
    <submittedName>
        <fullName evidence="3">Uncharacterized protein</fullName>
    </submittedName>
</protein>
<evidence type="ECO:0000256" key="2">
    <source>
        <dbReference type="SAM" id="Phobius"/>
    </source>
</evidence>
<feature type="compositionally biased region" description="Low complexity" evidence="1">
    <location>
        <begin position="97"/>
        <end position="118"/>
    </location>
</feature>
<evidence type="ECO:0000313" key="4">
    <source>
        <dbReference type="Proteomes" id="UP000796880"/>
    </source>
</evidence>
<feature type="transmembrane region" description="Helical" evidence="2">
    <location>
        <begin position="6"/>
        <end position="27"/>
    </location>
</feature>
<dbReference type="PANTHER" id="PTHR33564:SF11">
    <property type="entry name" value="OS06G0604600 PROTEIN"/>
    <property type="match status" value="1"/>
</dbReference>